<dbReference type="PANTHER" id="PTHR36999">
    <property type="entry name" value="ISOCITRATE DEHYDROGENASE [NADP]"/>
    <property type="match status" value="1"/>
</dbReference>
<evidence type="ECO:0000256" key="6">
    <source>
        <dbReference type="ARBA" id="ARBA00022857"/>
    </source>
</evidence>
<evidence type="ECO:0000256" key="3">
    <source>
        <dbReference type="ARBA" id="ARBA00022532"/>
    </source>
</evidence>
<accession>A0ABP5JRH7</accession>
<keyword evidence="7 10" id="KW-0560">Oxidoreductase</keyword>
<dbReference type="InterPro" id="IPR004436">
    <property type="entry name" value="Isocitrate_DH_NADP_mono"/>
</dbReference>
<dbReference type="NCBIfam" id="TIGR00178">
    <property type="entry name" value="monomer_idh"/>
    <property type="match status" value="1"/>
</dbReference>
<reference evidence="13" key="1">
    <citation type="journal article" date="2019" name="Int. J. Syst. Evol. Microbiol.">
        <title>The Global Catalogue of Microorganisms (GCM) 10K type strain sequencing project: providing services to taxonomists for standard genome sequencing and annotation.</title>
        <authorList>
            <consortium name="The Broad Institute Genomics Platform"/>
            <consortium name="The Broad Institute Genome Sequencing Center for Infectious Disease"/>
            <person name="Wu L."/>
            <person name="Ma J."/>
        </authorList>
    </citation>
    <scope>NUCLEOTIDE SEQUENCE [LARGE SCALE GENOMIC DNA]</scope>
    <source>
        <strain evidence="13">JCM 16021</strain>
    </source>
</reference>
<dbReference type="Proteomes" id="UP001500575">
    <property type="component" value="Unassembled WGS sequence"/>
</dbReference>
<evidence type="ECO:0000256" key="5">
    <source>
        <dbReference type="ARBA" id="ARBA00022842"/>
    </source>
</evidence>
<evidence type="ECO:0000256" key="2">
    <source>
        <dbReference type="ARBA" id="ARBA00022435"/>
    </source>
</evidence>
<keyword evidence="6 10" id="KW-0521">NADP</keyword>
<evidence type="ECO:0000256" key="9">
    <source>
        <dbReference type="ARBA" id="ARBA00046318"/>
    </source>
</evidence>
<comment type="cofactor">
    <cofactor evidence="1">
        <name>Mg(2+)</name>
        <dbReference type="ChEBI" id="CHEBI:18420"/>
    </cofactor>
</comment>
<dbReference type="PANTHER" id="PTHR36999:SF1">
    <property type="entry name" value="ISOCITRATE DEHYDROGENASE (NADP(+))"/>
    <property type="match status" value="1"/>
</dbReference>
<keyword evidence="13" id="KW-1185">Reference proteome</keyword>
<feature type="region of interest" description="Disordered" evidence="11">
    <location>
        <begin position="104"/>
        <end position="125"/>
    </location>
</feature>
<evidence type="ECO:0000256" key="11">
    <source>
        <dbReference type="SAM" id="MobiDB-lite"/>
    </source>
</evidence>
<evidence type="ECO:0000256" key="1">
    <source>
        <dbReference type="ARBA" id="ARBA00001946"/>
    </source>
</evidence>
<comment type="catalytic activity">
    <reaction evidence="8 10">
        <text>D-threo-isocitrate + NADP(+) = 2-oxoglutarate + CO2 + NADPH</text>
        <dbReference type="Rhea" id="RHEA:19629"/>
        <dbReference type="ChEBI" id="CHEBI:15562"/>
        <dbReference type="ChEBI" id="CHEBI:16526"/>
        <dbReference type="ChEBI" id="CHEBI:16810"/>
        <dbReference type="ChEBI" id="CHEBI:57783"/>
        <dbReference type="ChEBI" id="CHEBI:58349"/>
        <dbReference type="EC" id="1.1.1.42"/>
    </reaction>
</comment>
<dbReference type="RefSeq" id="WP_344302728.1">
    <property type="nucleotide sequence ID" value="NZ_BAAAQQ010000003.1"/>
</dbReference>
<dbReference type="EC" id="1.1.1.42" evidence="10"/>
<evidence type="ECO:0000313" key="13">
    <source>
        <dbReference type="Proteomes" id="UP001500575"/>
    </source>
</evidence>
<comment type="caution">
    <text evidence="12">The sequence shown here is derived from an EMBL/GenBank/DDBJ whole genome shotgun (WGS) entry which is preliminary data.</text>
</comment>
<name>A0ABP5JRH7_9ACTN</name>
<dbReference type="Pfam" id="PF03971">
    <property type="entry name" value="IDH"/>
    <property type="match status" value="1"/>
</dbReference>
<sequence>MSDSTIVYTQTDEAPLLATYSFLPIVRAYAAKAGVPVETRDISLAGRIIAKFPDRLTDDQRVSDDLDELGQLVERSEANIVKLPNISASLPQLTAAIKELQEQGYDLPDYPESPSSDEEKETRARYDAVKGSAVNPVLRVGNSDRRAPASVKNYARSHPHSMGAWSADSKTNVAHMDADDFRNNEKSAVVETGGDLRIELVGDDGSTHVLKDKVTVQDGEVVDATVMRVAALREFLTAQVARAKADDVLFSVHLKATMMKVADPIIFGHAVRAFFPDVFAEHGETLAKAGLSPNNGLGGILAGIDSLPGGEETKAEIKAAFERGIADGPRLAMVDSDRGITNLHVPSDTIVDASMPAMIRTSGHMWGPDGQEADTLAVIPDSSYAGIYQVVIDDCRAHGAYDPTTMGTVPNVGLMARAAEEYGSHDKTFEIPVTGSVRVVDGDGNVVLEHTVSAGDIWRMCQTKDEPIRDWVKLAVTRARATGMPAIFWLDGDRAHDAQLVEKVRTYLSDHDTEGLDLQILSPEEAIAVTLERIRKGEDTISVTGNVLRDYLTDLFPILELGTSAKMLSVVPLLNGGGLFETGAGGSAPKHVQQLLKENYLRWDSLGEFLALAASLEHYADATGNSGAKVLGDALDRATETFLNEDRSPARKVGQLDNRGSHFYLALYWAEELAKQTDDPDLATAFSGLAETLRAQEQTIAAELIGVQGSPVDVGGYYRPDPEKASAVMRPSVTFNDALAAL</sequence>
<evidence type="ECO:0000313" key="12">
    <source>
        <dbReference type="EMBL" id="GAA2119177.1"/>
    </source>
</evidence>
<dbReference type="SUPFAM" id="SSF53659">
    <property type="entry name" value="Isocitrate/Isopropylmalate dehydrogenase-like"/>
    <property type="match status" value="1"/>
</dbReference>
<dbReference type="EMBL" id="BAAAQQ010000003">
    <property type="protein sequence ID" value="GAA2119177.1"/>
    <property type="molecule type" value="Genomic_DNA"/>
</dbReference>
<evidence type="ECO:0000256" key="8">
    <source>
        <dbReference type="ARBA" id="ARBA00023554"/>
    </source>
</evidence>
<organism evidence="12 13">
    <name type="scientific">Nocardioides bigeumensis</name>
    <dbReference type="NCBI Taxonomy" id="433657"/>
    <lineage>
        <taxon>Bacteria</taxon>
        <taxon>Bacillati</taxon>
        <taxon>Actinomycetota</taxon>
        <taxon>Actinomycetes</taxon>
        <taxon>Propionibacteriales</taxon>
        <taxon>Nocardioidaceae</taxon>
        <taxon>Nocardioides</taxon>
    </lineage>
</organism>
<evidence type="ECO:0000256" key="7">
    <source>
        <dbReference type="ARBA" id="ARBA00023002"/>
    </source>
</evidence>
<evidence type="ECO:0000256" key="10">
    <source>
        <dbReference type="PIRNR" id="PIRNR009407"/>
    </source>
</evidence>
<proteinExistence type="inferred from homology"/>
<dbReference type="PIRSF" id="PIRSF009407">
    <property type="entry name" value="IDH_monmr"/>
    <property type="match status" value="1"/>
</dbReference>
<keyword evidence="3 10" id="KW-0816">Tricarboxylic acid cycle</keyword>
<comment type="similarity">
    <text evidence="9 10">Belongs to the monomeric-type IDH family.</text>
</comment>
<keyword evidence="5" id="KW-0460">Magnesium</keyword>
<keyword evidence="2 10" id="KW-0329">Glyoxylate bypass</keyword>
<protein>
    <recommendedName>
        <fullName evidence="10">Isocitrate dehydrogenase [NADP]</fullName>
        <ecNumber evidence="10">1.1.1.42</ecNumber>
    </recommendedName>
    <alternativeName>
        <fullName evidence="10">Oxalosuccinate decarboxylase</fullName>
    </alternativeName>
</protein>
<gene>
    <name evidence="12" type="ORF">GCM10009843_11680</name>
</gene>
<evidence type="ECO:0000256" key="4">
    <source>
        <dbReference type="ARBA" id="ARBA00022723"/>
    </source>
</evidence>
<keyword evidence="4" id="KW-0479">Metal-binding</keyword>